<evidence type="ECO:0008006" key="3">
    <source>
        <dbReference type="Google" id="ProtNLM"/>
    </source>
</evidence>
<evidence type="ECO:0000313" key="1">
    <source>
        <dbReference type="EMBL" id="KMO27032.1"/>
    </source>
</evidence>
<accession>A0A0J6S0G1</accession>
<sequence>MAAIPNLYLKWRSFRELVGTPRSDAEIGNDLFGEGKDGPQKFSKLLYGDYACSLEIGEELAGFMNRRIEGVRQARGLPTLNRAPFRAADLDVSLHVFLRHLIQTAALEDDEALDRTQEALLAELAPGAGLRGPIRLVVERLSLERAFAPFRRSGGDGPVVFQVGKHKGSLAVLGATAAPALAYTFVARDPRPTGHRSWEINWNEAVFWLPSPSRPELVDGALLLMPPAPVSPEPGRFLVTTVLVWEEAARAQLDPRGESAPSADLDEAETSRFLTNLRRLQKRRPAAVTVLSAEYSVIL</sequence>
<dbReference type="Proteomes" id="UP000035929">
    <property type="component" value="Unassembled WGS sequence"/>
</dbReference>
<proteinExistence type="predicted"/>
<protein>
    <recommendedName>
        <fullName evidence="3">DUF4238 domain-containing protein</fullName>
    </recommendedName>
</protein>
<dbReference type="EMBL" id="LABX01000360">
    <property type="protein sequence ID" value="KMO27032.1"/>
    <property type="molecule type" value="Genomic_DNA"/>
</dbReference>
<gene>
    <name evidence="1" type="ORF">VP06_31990</name>
</gene>
<dbReference type="PATRIC" id="fig|270351.6.peg.5192"/>
<dbReference type="OrthoDB" id="8444804at2"/>
<dbReference type="RefSeq" id="WP_048467840.1">
    <property type="nucleotide sequence ID" value="NZ_JBNTQU010000040.1"/>
</dbReference>
<comment type="caution">
    <text evidence="1">The sequence shown here is derived from an EMBL/GenBank/DDBJ whole genome shotgun (WGS) entry which is preliminary data.</text>
</comment>
<organism evidence="1 2">
    <name type="scientific">Methylobacterium aquaticum</name>
    <dbReference type="NCBI Taxonomy" id="270351"/>
    <lineage>
        <taxon>Bacteria</taxon>
        <taxon>Pseudomonadati</taxon>
        <taxon>Pseudomonadota</taxon>
        <taxon>Alphaproteobacteria</taxon>
        <taxon>Hyphomicrobiales</taxon>
        <taxon>Methylobacteriaceae</taxon>
        <taxon>Methylobacterium</taxon>
    </lineage>
</organism>
<name>A0A0J6S0G1_9HYPH</name>
<evidence type="ECO:0000313" key="2">
    <source>
        <dbReference type="Proteomes" id="UP000035929"/>
    </source>
</evidence>
<dbReference type="AlphaFoldDB" id="A0A0J6S0G1"/>
<reference evidence="1 2" key="1">
    <citation type="submission" date="2015-03" db="EMBL/GenBank/DDBJ databases">
        <title>Genome sequencing of Methylobacterium aquaticum DSM16371 type strain.</title>
        <authorList>
            <person name="Chaudhry V."/>
            <person name="Patil P.B."/>
        </authorList>
    </citation>
    <scope>NUCLEOTIDE SEQUENCE [LARGE SCALE GENOMIC DNA]</scope>
    <source>
        <strain evidence="1 2">DSM 16371</strain>
    </source>
</reference>